<feature type="chain" id="PRO_5044503510" description="U-box domain-containing protein" evidence="1">
    <location>
        <begin position="29"/>
        <end position="273"/>
    </location>
</feature>
<accession>A0A3P3YCS9</accession>
<evidence type="ECO:0000256" key="1">
    <source>
        <dbReference type="SAM" id="SignalP"/>
    </source>
</evidence>
<gene>
    <name evidence="2" type="ORF">PLBR_LOCUS5188</name>
</gene>
<geneLocation type="mitochondrion" evidence="2"/>
<reference evidence="2 3" key="1">
    <citation type="submission" date="2018-03" db="EMBL/GenBank/DDBJ databases">
        <authorList>
            <person name="Fogelqvist J."/>
        </authorList>
    </citation>
    <scope>NUCLEOTIDE SEQUENCE [LARGE SCALE GENOMIC DNA]</scope>
</reference>
<dbReference type="AlphaFoldDB" id="A0A3P3YCS9"/>
<dbReference type="Proteomes" id="UP000290189">
    <property type="component" value="Unassembled WGS sequence"/>
</dbReference>
<organism evidence="2 3">
    <name type="scientific">Plasmodiophora brassicae</name>
    <name type="common">Clubroot disease agent</name>
    <dbReference type="NCBI Taxonomy" id="37360"/>
    <lineage>
        <taxon>Eukaryota</taxon>
        <taxon>Sar</taxon>
        <taxon>Rhizaria</taxon>
        <taxon>Endomyxa</taxon>
        <taxon>Phytomyxea</taxon>
        <taxon>Plasmodiophorida</taxon>
        <taxon>Plasmodiophoridae</taxon>
        <taxon>Plasmodiophora</taxon>
    </lineage>
</organism>
<keyword evidence="1" id="KW-0732">Signal</keyword>
<evidence type="ECO:0008006" key="4">
    <source>
        <dbReference type="Google" id="ProtNLM"/>
    </source>
</evidence>
<feature type="signal peptide" evidence="1">
    <location>
        <begin position="1"/>
        <end position="28"/>
    </location>
</feature>
<evidence type="ECO:0000313" key="2">
    <source>
        <dbReference type="EMBL" id="SPQ97973.1"/>
    </source>
</evidence>
<sequence>MSSPACATTASLLLVLVAVCAPLTSSAGALVVSGRPSRGLLDGAVRLLSSVLATQSCATPAQSAGCVIGSTGGGDDGDLVAAYGRNLQRPECAISMLDLGVEPVVASDGYTYRLSPLMTWCARFDYGSCTSPLTRETIRPEVYYNQDLEVVMNTWGDQVRRKRHGTTMSWVQRFCADTVVICPDGRSYTEEEAHKFKLRWCYLNRALKEVAMEVAALDVLSVQQQQDLEPVAERMARRSSVHLPAPTGCRSWNDVYVHRETHERDAFLDYLIP</sequence>
<keyword evidence="2" id="KW-0496">Mitochondrion</keyword>
<proteinExistence type="predicted"/>
<protein>
    <recommendedName>
        <fullName evidence="4">U-box domain-containing protein</fullName>
    </recommendedName>
</protein>
<evidence type="ECO:0000313" key="3">
    <source>
        <dbReference type="Proteomes" id="UP000290189"/>
    </source>
</evidence>
<name>A0A3P3YCS9_PLABS</name>
<dbReference type="EMBL" id="OVEO01000008">
    <property type="protein sequence ID" value="SPQ97973.1"/>
    <property type="molecule type" value="Genomic_DNA"/>
</dbReference>